<reference evidence="2 3" key="1">
    <citation type="submission" date="2019-05" db="EMBL/GenBank/DDBJ databases">
        <title>Another draft genome of Portunus trituberculatus and its Hox gene families provides insights of decapod evolution.</title>
        <authorList>
            <person name="Jeong J.-H."/>
            <person name="Song I."/>
            <person name="Kim S."/>
            <person name="Choi T."/>
            <person name="Kim D."/>
            <person name="Ryu S."/>
            <person name="Kim W."/>
        </authorList>
    </citation>
    <scope>NUCLEOTIDE SEQUENCE [LARGE SCALE GENOMIC DNA]</scope>
    <source>
        <tissue evidence="2">Muscle</tissue>
    </source>
</reference>
<evidence type="ECO:0000313" key="3">
    <source>
        <dbReference type="Proteomes" id="UP000324222"/>
    </source>
</evidence>
<dbReference type="EMBL" id="VSRR010016657">
    <property type="protein sequence ID" value="MPC59537.1"/>
    <property type="molecule type" value="Genomic_DNA"/>
</dbReference>
<dbReference type="AlphaFoldDB" id="A0A5B7GQM5"/>
<proteinExistence type="predicted"/>
<name>A0A5B7GQM5_PORTR</name>
<evidence type="ECO:0000256" key="1">
    <source>
        <dbReference type="SAM" id="MobiDB-lite"/>
    </source>
</evidence>
<evidence type="ECO:0000313" key="2">
    <source>
        <dbReference type="EMBL" id="MPC59537.1"/>
    </source>
</evidence>
<protein>
    <submittedName>
        <fullName evidence="2">Uncharacterized protein</fullName>
    </submittedName>
</protein>
<feature type="region of interest" description="Disordered" evidence="1">
    <location>
        <begin position="66"/>
        <end position="101"/>
    </location>
</feature>
<sequence length="134" mass="14921">MMGKKTKHRNNAQIKTVRHSQYVFSHGRSDATMATNGYHETPASLHQAEKSTHHLKARVKQLNGLAAPQHFTANGHSNGHSNGTGEEGDEGSRSEVKGRAVEGSVHMLARLLPNIRQTKRNILPNREYLVFHPQ</sequence>
<organism evidence="2 3">
    <name type="scientific">Portunus trituberculatus</name>
    <name type="common">Swimming crab</name>
    <name type="synonym">Neptunus trituberculatus</name>
    <dbReference type="NCBI Taxonomy" id="210409"/>
    <lineage>
        <taxon>Eukaryota</taxon>
        <taxon>Metazoa</taxon>
        <taxon>Ecdysozoa</taxon>
        <taxon>Arthropoda</taxon>
        <taxon>Crustacea</taxon>
        <taxon>Multicrustacea</taxon>
        <taxon>Malacostraca</taxon>
        <taxon>Eumalacostraca</taxon>
        <taxon>Eucarida</taxon>
        <taxon>Decapoda</taxon>
        <taxon>Pleocyemata</taxon>
        <taxon>Brachyura</taxon>
        <taxon>Eubrachyura</taxon>
        <taxon>Portunoidea</taxon>
        <taxon>Portunidae</taxon>
        <taxon>Portuninae</taxon>
        <taxon>Portunus</taxon>
    </lineage>
</organism>
<accession>A0A5B7GQM5</accession>
<feature type="compositionally biased region" description="Low complexity" evidence="1">
    <location>
        <begin position="74"/>
        <end position="83"/>
    </location>
</feature>
<feature type="compositionally biased region" description="Basic and acidic residues" evidence="1">
    <location>
        <begin position="90"/>
        <end position="100"/>
    </location>
</feature>
<gene>
    <name evidence="2" type="ORF">E2C01_053560</name>
</gene>
<dbReference type="Proteomes" id="UP000324222">
    <property type="component" value="Unassembled WGS sequence"/>
</dbReference>
<comment type="caution">
    <text evidence="2">The sequence shown here is derived from an EMBL/GenBank/DDBJ whole genome shotgun (WGS) entry which is preliminary data.</text>
</comment>
<keyword evidence="3" id="KW-1185">Reference proteome</keyword>
<dbReference type="OrthoDB" id="392571at2759"/>